<dbReference type="PROSITE" id="PS50143">
    <property type="entry name" value="BIR_REPEAT_2"/>
    <property type="match status" value="1"/>
</dbReference>
<dbReference type="PANTHER" id="PTHR46771">
    <property type="entry name" value="DETERIN"/>
    <property type="match status" value="1"/>
</dbReference>
<feature type="transmembrane region" description="Helical" evidence="3">
    <location>
        <begin position="131"/>
        <end position="149"/>
    </location>
</feature>
<evidence type="ECO:0000313" key="5">
    <source>
        <dbReference type="Proteomes" id="UP000267027"/>
    </source>
</evidence>
<dbReference type="OrthoDB" id="2196114at2759"/>
<dbReference type="AlphaFoldDB" id="A0A0R3PL02"/>
<protein>
    <submittedName>
        <fullName evidence="6">Inhibitor of Apoptosis domain protein</fullName>
    </submittedName>
</protein>
<evidence type="ECO:0000256" key="2">
    <source>
        <dbReference type="ARBA" id="ARBA00022833"/>
    </source>
</evidence>
<dbReference type="Gene3D" id="1.10.1170.10">
    <property type="entry name" value="Inhibitor Of Apoptosis Protein (2mihbC-IAP-1), Chain A"/>
    <property type="match status" value="1"/>
</dbReference>
<gene>
    <name evidence="4" type="ORF">ACOC_LOCUS5357</name>
</gene>
<keyword evidence="3" id="KW-0472">Membrane</keyword>
<evidence type="ECO:0000256" key="3">
    <source>
        <dbReference type="SAM" id="Phobius"/>
    </source>
</evidence>
<dbReference type="SUPFAM" id="SSF57924">
    <property type="entry name" value="Inhibitor of apoptosis (IAP) repeat"/>
    <property type="match status" value="1"/>
</dbReference>
<dbReference type="STRING" id="334426.A0A0R3PL02"/>
<keyword evidence="3" id="KW-1133">Transmembrane helix</keyword>
<keyword evidence="5" id="KW-1185">Reference proteome</keyword>
<reference evidence="4 5" key="2">
    <citation type="submission" date="2018-11" db="EMBL/GenBank/DDBJ databases">
        <authorList>
            <consortium name="Pathogen Informatics"/>
        </authorList>
    </citation>
    <scope>NUCLEOTIDE SEQUENCE [LARGE SCALE GENOMIC DNA]</scope>
    <source>
        <strain evidence="4 5">Costa Rica</strain>
    </source>
</reference>
<reference evidence="6" key="1">
    <citation type="submission" date="2017-02" db="UniProtKB">
        <authorList>
            <consortium name="WormBaseParasite"/>
        </authorList>
    </citation>
    <scope>IDENTIFICATION</scope>
</reference>
<dbReference type="GO" id="GO:0046872">
    <property type="term" value="F:metal ion binding"/>
    <property type="evidence" value="ECO:0007669"/>
    <property type="project" value="UniProtKB-KW"/>
</dbReference>
<proteinExistence type="predicted"/>
<evidence type="ECO:0000256" key="1">
    <source>
        <dbReference type="ARBA" id="ARBA00022723"/>
    </source>
</evidence>
<dbReference type="PANTHER" id="PTHR46771:SF5">
    <property type="entry name" value="DETERIN"/>
    <property type="match status" value="1"/>
</dbReference>
<dbReference type="Pfam" id="PF00653">
    <property type="entry name" value="BIR"/>
    <property type="match status" value="1"/>
</dbReference>
<dbReference type="EMBL" id="UYYA01003866">
    <property type="protein sequence ID" value="VDM56942.1"/>
    <property type="molecule type" value="Genomic_DNA"/>
</dbReference>
<dbReference type="WBParaSite" id="ACOC_0000535601-mRNA-1">
    <property type="protein sequence ID" value="ACOC_0000535601-mRNA-1"/>
    <property type="gene ID" value="ACOC_0000535601"/>
</dbReference>
<accession>A0A0R3PL02</accession>
<keyword evidence="3" id="KW-0812">Transmembrane</keyword>
<dbReference type="OMA" id="EHEMMIN"/>
<evidence type="ECO:0000313" key="4">
    <source>
        <dbReference type="EMBL" id="VDM56942.1"/>
    </source>
</evidence>
<name>A0A0R3PL02_ANGCS</name>
<dbReference type="Proteomes" id="UP000267027">
    <property type="component" value="Unassembled WGS sequence"/>
</dbReference>
<dbReference type="InterPro" id="IPR051190">
    <property type="entry name" value="Baculoviral_IAP"/>
</dbReference>
<sequence>MSNKTLKSVLFDEIVSEESNVLFHAHRKATFKKWCFDKGASPCSSDALAKAGFIYSGSRRDPAAATCVFCFKEMIFEEQDDPWEEHRAHAKSCSFVELNKLDEKDWTVRDFLSLLSGRIAAAQVGFPLCQYSFSILITVFYFLMFFIIFRGEPY</sequence>
<dbReference type="CDD" id="cd00022">
    <property type="entry name" value="BIR"/>
    <property type="match status" value="1"/>
</dbReference>
<keyword evidence="2" id="KW-0862">Zinc</keyword>
<keyword evidence="1" id="KW-0479">Metal-binding</keyword>
<dbReference type="InterPro" id="IPR001370">
    <property type="entry name" value="BIR_rpt"/>
</dbReference>
<dbReference type="SMART" id="SM00238">
    <property type="entry name" value="BIR"/>
    <property type="match status" value="1"/>
</dbReference>
<evidence type="ECO:0000313" key="6">
    <source>
        <dbReference type="WBParaSite" id="ACOC_0000535601-mRNA-1"/>
    </source>
</evidence>
<organism evidence="6">
    <name type="scientific">Angiostrongylus costaricensis</name>
    <name type="common">Nematode worm</name>
    <dbReference type="NCBI Taxonomy" id="334426"/>
    <lineage>
        <taxon>Eukaryota</taxon>
        <taxon>Metazoa</taxon>
        <taxon>Ecdysozoa</taxon>
        <taxon>Nematoda</taxon>
        <taxon>Chromadorea</taxon>
        <taxon>Rhabditida</taxon>
        <taxon>Rhabditina</taxon>
        <taxon>Rhabditomorpha</taxon>
        <taxon>Strongyloidea</taxon>
        <taxon>Metastrongylidae</taxon>
        <taxon>Angiostrongylus</taxon>
    </lineage>
</organism>